<sequence>MASALVDSFIPRYVIPQKYPKAPSTPITKVDPEVLKESLKFFNKDIIKRAAVRSYKKPTVSVGGHRNTRGVYDTEFMRILMNWLCKTENYKVTGQWHFRSDDGTDKYSDIVINKPGETKVVLELETLALSRNILTRFIILLLN</sequence>
<proteinExistence type="predicted"/>
<reference evidence="1 2" key="1">
    <citation type="journal article" date="2018" name="New Phytol.">
        <title>Phylogenomics of Endogonaceae and evolution of mycorrhizas within Mucoromycota.</title>
        <authorList>
            <person name="Chang Y."/>
            <person name="Desiro A."/>
            <person name="Na H."/>
            <person name="Sandor L."/>
            <person name="Lipzen A."/>
            <person name="Clum A."/>
            <person name="Barry K."/>
            <person name="Grigoriev I.V."/>
            <person name="Martin F.M."/>
            <person name="Stajich J.E."/>
            <person name="Smith M.E."/>
            <person name="Bonito G."/>
            <person name="Spatafora J.W."/>
        </authorList>
    </citation>
    <scope>NUCLEOTIDE SEQUENCE [LARGE SCALE GENOMIC DNA]</scope>
    <source>
        <strain evidence="1 2">AD002</strain>
    </source>
</reference>
<accession>A0A433Q2T6</accession>
<protein>
    <submittedName>
        <fullName evidence="1">Uncharacterized protein</fullName>
    </submittedName>
</protein>
<organism evidence="1 2">
    <name type="scientific">Jimgerdemannia flammicorona</name>
    <dbReference type="NCBI Taxonomy" id="994334"/>
    <lineage>
        <taxon>Eukaryota</taxon>
        <taxon>Fungi</taxon>
        <taxon>Fungi incertae sedis</taxon>
        <taxon>Mucoromycota</taxon>
        <taxon>Mucoromycotina</taxon>
        <taxon>Endogonomycetes</taxon>
        <taxon>Endogonales</taxon>
        <taxon>Endogonaceae</taxon>
        <taxon>Jimgerdemannia</taxon>
    </lineage>
</organism>
<dbReference type="EMBL" id="RBNJ01017173">
    <property type="protein sequence ID" value="RUS24133.1"/>
    <property type="molecule type" value="Genomic_DNA"/>
</dbReference>
<gene>
    <name evidence="1" type="ORF">BC938DRAFT_474059</name>
</gene>
<evidence type="ECO:0000313" key="1">
    <source>
        <dbReference type="EMBL" id="RUS24133.1"/>
    </source>
</evidence>
<keyword evidence="2" id="KW-1185">Reference proteome</keyword>
<dbReference type="Proteomes" id="UP000274822">
    <property type="component" value="Unassembled WGS sequence"/>
</dbReference>
<name>A0A433Q2T6_9FUNG</name>
<evidence type="ECO:0000313" key="2">
    <source>
        <dbReference type="Proteomes" id="UP000274822"/>
    </source>
</evidence>
<dbReference type="AlphaFoldDB" id="A0A433Q2T6"/>
<comment type="caution">
    <text evidence="1">The sequence shown here is derived from an EMBL/GenBank/DDBJ whole genome shotgun (WGS) entry which is preliminary data.</text>
</comment>